<evidence type="ECO:0000313" key="2">
    <source>
        <dbReference type="Proteomes" id="UP000005206"/>
    </source>
</evidence>
<evidence type="ECO:0000313" key="1">
    <source>
        <dbReference type="EMBL" id="EEU37143.1"/>
    </source>
</evidence>
<dbReference type="EMBL" id="GG698923">
    <property type="protein sequence ID" value="EEU37143.1"/>
    <property type="molecule type" value="Genomic_DNA"/>
</dbReference>
<dbReference type="InParanoid" id="C7ZFG1"/>
<dbReference type="VEuPathDB" id="FungiDB:NECHADRAFT_78310"/>
<organism evidence="1 2">
    <name type="scientific">Fusarium vanettenii (strain ATCC MYA-4622 / CBS 123669 / FGSC 9596 / NRRL 45880 / 77-13-4)</name>
    <name type="common">Fusarium solani subsp. pisi</name>
    <dbReference type="NCBI Taxonomy" id="660122"/>
    <lineage>
        <taxon>Eukaryota</taxon>
        <taxon>Fungi</taxon>
        <taxon>Dikarya</taxon>
        <taxon>Ascomycota</taxon>
        <taxon>Pezizomycotina</taxon>
        <taxon>Sordariomycetes</taxon>
        <taxon>Hypocreomycetidae</taxon>
        <taxon>Hypocreales</taxon>
        <taxon>Nectriaceae</taxon>
        <taxon>Fusarium</taxon>
        <taxon>Fusarium solani species complex</taxon>
        <taxon>Fusarium vanettenii</taxon>
    </lineage>
</organism>
<keyword evidence="2" id="KW-1185">Reference proteome</keyword>
<dbReference type="GeneID" id="9665162"/>
<sequence>MYFARLTIYRLNILDKQPLSIKRAIQTHPELTTGSGLQVMSIEHEQNCRIRVTFWSRGSLVLLATDNMAQDQAKIITETDAHEIIGYASQPPPEGSAPNDLDQDYIFKSAMETLTRLDELIVKVNGREHNPIRGAEWLSGDAKDLCDRLVEAKKPVVELVDRLRKNGPPVREEDNSMYLELFGYWNVVDPLISEAYKFLGH</sequence>
<reference evidence="1 2" key="1">
    <citation type="journal article" date="2009" name="PLoS Genet.">
        <title>The genome of Nectria haematococca: contribution of supernumerary chromosomes to gene expansion.</title>
        <authorList>
            <person name="Coleman J.J."/>
            <person name="Rounsley S.D."/>
            <person name="Rodriguez-Carres M."/>
            <person name="Kuo A."/>
            <person name="Wasmann C.C."/>
            <person name="Grimwood J."/>
            <person name="Schmutz J."/>
            <person name="Taga M."/>
            <person name="White G.J."/>
            <person name="Zhou S."/>
            <person name="Schwartz D.C."/>
            <person name="Freitag M."/>
            <person name="Ma L.J."/>
            <person name="Danchin E.G."/>
            <person name="Henrissat B."/>
            <person name="Coutinho P.M."/>
            <person name="Nelson D.R."/>
            <person name="Straney D."/>
            <person name="Napoli C.A."/>
            <person name="Barker B.M."/>
            <person name="Gribskov M."/>
            <person name="Rep M."/>
            <person name="Kroken S."/>
            <person name="Molnar I."/>
            <person name="Rensing C."/>
            <person name="Kennell J.C."/>
            <person name="Zamora J."/>
            <person name="Farman M.L."/>
            <person name="Selker E.U."/>
            <person name="Salamov A."/>
            <person name="Shapiro H."/>
            <person name="Pangilinan J."/>
            <person name="Lindquist E."/>
            <person name="Lamers C."/>
            <person name="Grigoriev I.V."/>
            <person name="Geiser D.M."/>
            <person name="Covert S.F."/>
            <person name="Temporini E."/>
            <person name="Vanetten H.D."/>
        </authorList>
    </citation>
    <scope>NUCLEOTIDE SEQUENCE [LARGE SCALE GENOMIC DNA]</scope>
    <source>
        <strain evidence="2">ATCC MYA-4622 / CBS 123669 / FGSC 9596 / NRRL 45880 / 77-13-4</strain>
    </source>
</reference>
<accession>C7ZFG1</accession>
<dbReference type="HOGENOM" id="CLU_1360747_0_0_1"/>
<proteinExistence type="predicted"/>
<dbReference type="OrthoDB" id="5055694at2759"/>
<name>C7ZFG1_FUSV7</name>
<dbReference type="RefSeq" id="XP_003042856.1">
    <property type="nucleotide sequence ID" value="XM_003042810.1"/>
</dbReference>
<dbReference type="AlphaFoldDB" id="C7ZFG1"/>
<dbReference type="Proteomes" id="UP000005206">
    <property type="component" value="Chromosome 3"/>
</dbReference>
<dbReference type="KEGG" id="nhe:NECHADRAFT_78310"/>
<protein>
    <submittedName>
        <fullName evidence="1">Uncharacterized protein</fullName>
    </submittedName>
</protein>
<gene>
    <name evidence="1" type="ORF">NECHADRAFT_78310</name>
</gene>